<keyword evidence="3" id="KW-1185">Reference proteome</keyword>
<dbReference type="Gene3D" id="3.50.70.20">
    <property type="entry name" value="Cytochrome P460"/>
    <property type="match status" value="1"/>
</dbReference>
<name>A0A1H5Y2L1_9RHOB</name>
<evidence type="ECO:0000313" key="3">
    <source>
        <dbReference type="Proteomes" id="UP000236742"/>
    </source>
</evidence>
<dbReference type="AlphaFoldDB" id="A0A1H5Y2L1"/>
<dbReference type="EMBL" id="FNVD01000014">
    <property type="protein sequence ID" value="SEG18244.1"/>
    <property type="molecule type" value="Genomic_DNA"/>
</dbReference>
<proteinExistence type="predicted"/>
<evidence type="ECO:0000313" key="2">
    <source>
        <dbReference type="EMBL" id="SEG18244.1"/>
    </source>
</evidence>
<protein>
    <submittedName>
        <fullName evidence="2">Cytochrome P460</fullName>
    </submittedName>
</protein>
<dbReference type="Proteomes" id="UP000236742">
    <property type="component" value="Unassembled WGS sequence"/>
</dbReference>
<organism evidence="2 3">
    <name type="scientific">Jhaorihella thermophila</name>
    <dbReference type="NCBI Taxonomy" id="488547"/>
    <lineage>
        <taxon>Bacteria</taxon>
        <taxon>Pseudomonadati</taxon>
        <taxon>Pseudomonadota</taxon>
        <taxon>Alphaproteobacteria</taxon>
        <taxon>Rhodobacterales</taxon>
        <taxon>Paracoccaceae</taxon>
        <taxon>Jhaorihella</taxon>
    </lineage>
</organism>
<dbReference type="Pfam" id="PF16694">
    <property type="entry name" value="Cytochrome_P460"/>
    <property type="match status" value="1"/>
</dbReference>
<dbReference type="InterPro" id="IPR038142">
    <property type="entry name" value="Cytochrome_P460_sp"/>
</dbReference>
<dbReference type="CDD" id="cd20716">
    <property type="entry name" value="cyt_P460_fam"/>
    <property type="match status" value="1"/>
</dbReference>
<gene>
    <name evidence="2" type="ORF">SAMN05421751_11431</name>
</gene>
<reference evidence="3" key="1">
    <citation type="submission" date="2016-10" db="EMBL/GenBank/DDBJ databases">
        <authorList>
            <person name="Varghese N."/>
            <person name="Submissions S."/>
        </authorList>
    </citation>
    <scope>NUCLEOTIDE SEQUENCE [LARGE SCALE GENOMIC DNA]</scope>
    <source>
        <strain evidence="3">DSM 23413</strain>
    </source>
</reference>
<evidence type="ECO:0000259" key="1">
    <source>
        <dbReference type="Pfam" id="PF16694"/>
    </source>
</evidence>
<dbReference type="RefSeq" id="WP_235003840.1">
    <property type="nucleotide sequence ID" value="NZ_FNVD01000014.1"/>
</dbReference>
<feature type="domain" description="Cytochrome P460" evidence="1">
    <location>
        <begin position="109"/>
        <end position="202"/>
    </location>
</feature>
<sequence>MSGFDFLVLGGRGQAGGVNDKAQGRSKTKRLATAAVLALCSVGLAFADGMPPFGSDDDAAYAAKIWAAMESLNLAGDNAICALPYEGTDPHGMMLETFYTKATIDGHTGDLVVKRNYGPAGVSVEEVQADPAKHLGAITVMFRREAGFDPEDQDWFWVKFLPDGSLDKNPKGMRLAGKVAKGADKGCIACHSGAGGDDFLFTTDAIRMR</sequence>
<accession>A0A1H5Y2L1</accession>
<dbReference type="InterPro" id="IPR032033">
    <property type="entry name" value="Cytochrome_P460"/>
</dbReference>